<evidence type="ECO:0000256" key="1">
    <source>
        <dbReference type="ARBA" id="ARBA00004141"/>
    </source>
</evidence>
<evidence type="ECO:0000256" key="3">
    <source>
        <dbReference type="ARBA" id="ARBA00022449"/>
    </source>
</evidence>
<feature type="transmembrane region" description="Helical" evidence="11">
    <location>
        <begin position="311"/>
        <end position="333"/>
    </location>
</feature>
<feature type="transmembrane region" description="Helical" evidence="11">
    <location>
        <begin position="406"/>
        <end position="428"/>
    </location>
</feature>
<feature type="transmembrane region" description="Helical" evidence="11">
    <location>
        <begin position="443"/>
        <end position="462"/>
    </location>
</feature>
<keyword evidence="2" id="KW-0813">Transport</keyword>
<evidence type="ECO:0000256" key="5">
    <source>
        <dbReference type="ARBA" id="ARBA00022989"/>
    </source>
</evidence>
<organism evidence="13 14">
    <name type="scientific">Candidatus Prevotella avicola</name>
    <dbReference type="NCBI Taxonomy" id="2838738"/>
    <lineage>
        <taxon>Bacteria</taxon>
        <taxon>Pseudomonadati</taxon>
        <taxon>Bacteroidota</taxon>
        <taxon>Bacteroidia</taxon>
        <taxon>Bacteroidales</taxon>
        <taxon>Prevotellaceae</taxon>
        <taxon>Prevotella</taxon>
    </lineage>
</organism>
<evidence type="ECO:0000313" key="13">
    <source>
        <dbReference type="EMBL" id="HIZ69282.1"/>
    </source>
</evidence>
<feature type="transmembrane region" description="Helical" evidence="11">
    <location>
        <begin position="247"/>
        <end position="264"/>
    </location>
</feature>
<keyword evidence="8 11" id="KW-0472">Membrane</keyword>
<keyword evidence="4 11" id="KW-0812">Transmembrane</keyword>
<sequence>MTLVIVSIILLAYLLMATEQLTNVNKAAVAIFAAAVGWVLYVCYGSDFVLARYPEVHQEIYSQYANPSQVVKEYIAGNIFLPYVGKACGIVLFLLATMTIVEILNNNGCFDFVRQLLRTRNSQRMLWMLSLSTFVISANLDNLTTTTMMLVIMHKVIPSRRQRMIFGSAILLAANCGGMLTVIGNPEGLLLWNDGLVTATDYSMTLLVPCLISWLLPTWWIGRMLPERVETEWIVMPYRGDDTRLNVWQRLLMLLVGIGGLWFIPTFHNITQLSPFLGALCVLAVLWVVNEAFNRKLMKTEEMIQRRMPRALQYGVIQMILFVLGMMLAVGVVKETGAIDVCWDFIEKEIHNIWLLGLVAGVVSTVVDNFAVATAFFSMPQPVDIYAGMPSVWQANFLQNGAYWKLIAYIVVAGGNVLTIGSISGFALMKMERMHVGWYFRNVGWKALVGSLMGLLVLWLIVSY</sequence>
<dbReference type="Pfam" id="PF03600">
    <property type="entry name" value="CitMHS"/>
    <property type="match status" value="1"/>
</dbReference>
<evidence type="ECO:0000256" key="9">
    <source>
        <dbReference type="ARBA" id="ARBA00023201"/>
    </source>
</evidence>
<dbReference type="AlphaFoldDB" id="A0A9D2FZ54"/>
<evidence type="ECO:0000256" key="2">
    <source>
        <dbReference type="ARBA" id="ARBA00022448"/>
    </source>
</evidence>
<comment type="similarity">
    <text evidence="10">Belongs to the NhaD Na(+)/H(+) (TC 2.A.62) antiporter family.</text>
</comment>
<keyword evidence="6" id="KW-0915">Sodium</keyword>
<proteinExistence type="inferred from homology"/>
<reference evidence="13" key="2">
    <citation type="submission" date="2021-04" db="EMBL/GenBank/DDBJ databases">
        <authorList>
            <person name="Gilroy R."/>
        </authorList>
    </citation>
    <scope>NUCLEOTIDE SEQUENCE</scope>
    <source>
        <strain evidence="13">ChiHecec3B27-8219</strain>
    </source>
</reference>
<feature type="transmembrane region" description="Helical" evidence="11">
    <location>
        <begin position="83"/>
        <end position="105"/>
    </location>
</feature>
<name>A0A9D2FZ54_9BACT</name>
<comment type="subcellular location">
    <subcellularLocation>
        <location evidence="1">Membrane</location>
        <topology evidence="1">Multi-pass membrane protein</topology>
    </subcellularLocation>
</comment>
<feature type="transmembrane region" description="Helical" evidence="11">
    <location>
        <begin position="353"/>
        <end position="377"/>
    </location>
</feature>
<keyword evidence="3" id="KW-0050">Antiport</keyword>
<dbReference type="PANTHER" id="PTHR43269">
    <property type="entry name" value="SODIUM/PROTON ANTIPORTER 1-RELATED"/>
    <property type="match status" value="1"/>
</dbReference>
<dbReference type="PANTHER" id="PTHR43269:SF2">
    <property type="entry name" value="SODIUM_PROTON ANTIPORTER 1-RELATED"/>
    <property type="match status" value="1"/>
</dbReference>
<dbReference type="Proteomes" id="UP000824055">
    <property type="component" value="Unassembled WGS sequence"/>
</dbReference>
<feature type="transmembrane region" description="Helical" evidence="11">
    <location>
        <begin position="125"/>
        <end position="152"/>
    </location>
</feature>
<evidence type="ECO:0000256" key="7">
    <source>
        <dbReference type="ARBA" id="ARBA00023065"/>
    </source>
</evidence>
<evidence type="ECO:0000256" key="10">
    <source>
        <dbReference type="ARBA" id="ARBA00025753"/>
    </source>
</evidence>
<keyword evidence="5 11" id="KW-1133">Transmembrane helix</keyword>
<feature type="transmembrane region" description="Helical" evidence="11">
    <location>
        <begin position="27"/>
        <end position="44"/>
    </location>
</feature>
<evidence type="ECO:0000259" key="12">
    <source>
        <dbReference type="Pfam" id="PF03600"/>
    </source>
</evidence>
<keyword evidence="7" id="KW-0406">Ion transport</keyword>
<dbReference type="InterPro" id="IPR045016">
    <property type="entry name" value="NhaD-like"/>
</dbReference>
<evidence type="ECO:0000256" key="11">
    <source>
        <dbReference type="SAM" id="Phobius"/>
    </source>
</evidence>
<dbReference type="GO" id="GO:0006814">
    <property type="term" value="P:sodium ion transport"/>
    <property type="evidence" value="ECO:0007669"/>
    <property type="project" value="UniProtKB-KW"/>
</dbReference>
<dbReference type="GO" id="GO:0016020">
    <property type="term" value="C:membrane"/>
    <property type="evidence" value="ECO:0007669"/>
    <property type="project" value="UniProtKB-SubCell"/>
</dbReference>
<accession>A0A9D2FZ54</accession>
<evidence type="ECO:0000256" key="6">
    <source>
        <dbReference type="ARBA" id="ARBA00023053"/>
    </source>
</evidence>
<feature type="transmembrane region" description="Helical" evidence="11">
    <location>
        <begin position="270"/>
        <end position="290"/>
    </location>
</feature>
<evidence type="ECO:0000313" key="14">
    <source>
        <dbReference type="Proteomes" id="UP000824055"/>
    </source>
</evidence>
<evidence type="ECO:0000256" key="8">
    <source>
        <dbReference type="ARBA" id="ARBA00023136"/>
    </source>
</evidence>
<dbReference type="InterPro" id="IPR004680">
    <property type="entry name" value="Cit_transptr-like_dom"/>
</dbReference>
<evidence type="ECO:0000256" key="4">
    <source>
        <dbReference type="ARBA" id="ARBA00022692"/>
    </source>
</evidence>
<feature type="transmembrane region" description="Helical" evidence="11">
    <location>
        <begin position="164"/>
        <end position="184"/>
    </location>
</feature>
<keyword evidence="9" id="KW-0739">Sodium transport</keyword>
<dbReference type="GO" id="GO:0015297">
    <property type="term" value="F:antiporter activity"/>
    <property type="evidence" value="ECO:0007669"/>
    <property type="project" value="UniProtKB-KW"/>
</dbReference>
<reference evidence="13" key="1">
    <citation type="journal article" date="2021" name="PeerJ">
        <title>Extensive microbial diversity within the chicken gut microbiome revealed by metagenomics and culture.</title>
        <authorList>
            <person name="Gilroy R."/>
            <person name="Ravi A."/>
            <person name="Getino M."/>
            <person name="Pursley I."/>
            <person name="Horton D.L."/>
            <person name="Alikhan N.F."/>
            <person name="Baker D."/>
            <person name="Gharbi K."/>
            <person name="Hall N."/>
            <person name="Watson M."/>
            <person name="Adriaenssens E.M."/>
            <person name="Foster-Nyarko E."/>
            <person name="Jarju S."/>
            <person name="Secka A."/>
            <person name="Antonio M."/>
            <person name="Oren A."/>
            <person name="Chaudhuri R.R."/>
            <person name="La Ragione R."/>
            <person name="Hildebrand F."/>
            <person name="Pallen M.J."/>
        </authorList>
    </citation>
    <scope>NUCLEOTIDE SEQUENCE</scope>
    <source>
        <strain evidence="13">ChiHecec3B27-8219</strain>
    </source>
</reference>
<feature type="transmembrane region" description="Helical" evidence="11">
    <location>
        <begin position="204"/>
        <end position="226"/>
    </location>
</feature>
<gene>
    <name evidence="13" type="ORF">H9966_05255</name>
</gene>
<feature type="domain" description="Citrate transporter-like" evidence="12">
    <location>
        <begin position="13"/>
        <end position="376"/>
    </location>
</feature>
<dbReference type="EMBL" id="DXBE01000039">
    <property type="protein sequence ID" value="HIZ69282.1"/>
    <property type="molecule type" value="Genomic_DNA"/>
</dbReference>
<comment type="caution">
    <text evidence="13">The sequence shown here is derived from an EMBL/GenBank/DDBJ whole genome shotgun (WGS) entry which is preliminary data.</text>
</comment>
<protein>
    <submittedName>
        <fullName evidence="13">Sodium:proton antiporter</fullName>
    </submittedName>
</protein>